<evidence type="ECO:0000256" key="2">
    <source>
        <dbReference type="ARBA" id="ARBA00022801"/>
    </source>
</evidence>
<dbReference type="OrthoDB" id="9802350at2"/>
<dbReference type="SFLD" id="SFLDS00003">
    <property type="entry name" value="Haloacid_Dehalogenase"/>
    <property type="match status" value="1"/>
</dbReference>
<name>D1CC67_THET1</name>
<evidence type="ECO:0000313" key="5">
    <source>
        <dbReference type="Proteomes" id="UP000000323"/>
    </source>
</evidence>
<dbReference type="RefSeq" id="WP_012875417.1">
    <property type="nucleotide sequence ID" value="NC_013525.1"/>
</dbReference>
<organism evidence="4 5">
    <name type="scientific">Thermobaculum terrenum (strain ATCC BAA-798 / CCMEE 7001 / YNP1)</name>
    <dbReference type="NCBI Taxonomy" id="525904"/>
    <lineage>
        <taxon>Bacteria</taxon>
        <taxon>Bacillati</taxon>
        <taxon>Chloroflexota</taxon>
        <taxon>Chloroflexia</taxon>
        <taxon>Candidatus Thermobaculales</taxon>
        <taxon>Candidatus Thermobaculaceae</taxon>
        <taxon>Thermobaculum</taxon>
    </lineage>
</organism>
<dbReference type="InterPro" id="IPR023214">
    <property type="entry name" value="HAD_sf"/>
</dbReference>
<dbReference type="PRINTS" id="PR00413">
    <property type="entry name" value="HADHALOGNASE"/>
</dbReference>
<dbReference type="Proteomes" id="UP000000323">
    <property type="component" value="Chromosome 1"/>
</dbReference>
<dbReference type="Gene3D" id="1.10.150.240">
    <property type="entry name" value="Putative phosphatase, domain 2"/>
    <property type="match status" value="1"/>
</dbReference>
<evidence type="ECO:0000256" key="3">
    <source>
        <dbReference type="ARBA" id="ARBA00022842"/>
    </source>
</evidence>
<accession>D1CC67</accession>
<dbReference type="NCBIfam" id="TIGR01549">
    <property type="entry name" value="HAD-SF-IA-v1"/>
    <property type="match status" value="1"/>
</dbReference>
<dbReference type="NCBIfam" id="TIGR01509">
    <property type="entry name" value="HAD-SF-IA-v3"/>
    <property type="match status" value="1"/>
</dbReference>
<protein>
    <submittedName>
        <fullName evidence="4">HAD-superfamily hydrolase, subfamily IA, variant 1</fullName>
    </submittedName>
</protein>
<keyword evidence="2 4" id="KW-0378">Hydrolase</keyword>
<dbReference type="InterPro" id="IPR023198">
    <property type="entry name" value="PGP-like_dom2"/>
</dbReference>
<dbReference type="eggNOG" id="COG1011">
    <property type="taxonomic scope" value="Bacteria"/>
</dbReference>
<dbReference type="STRING" id="525904.Tter_1476"/>
<dbReference type="GO" id="GO:0016787">
    <property type="term" value="F:hydrolase activity"/>
    <property type="evidence" value="ECO:0007669"/>
    <property type="project" value="UniProtKB-KW"/>
</dbReference>
<dbReference type="SFLD" id="SFLDG01129">
    <property type="entry name" value="C1.5:_HAD__Beta-PGM__Phosphata"/>
    <property type="match status" value="1"/>
</dbReference>
<keyword evidence="5" id="KW-1185">Reference proteome</keyword>
<dbReference type="Gene3D" id="3.40.50.1000">
    <property type="entry name" value="HAD superfamily/HAD-like"/>
    <property type="match status" value="1"/>
</dbReference>
<dbReference type="EMBL" id="CP001825">
    <property type="protein sequence ID" value="ACZ42382.1"/>
    <property type="molecule type" value="Genomic_DNA"/>
</dbReference>
<sequence>MSNNRSDTKVVLFDLDDTLFDHRGTTLRTLEVLRKKHKELRTRTLQELEARYSELLEEIWIDVLRGKMSVEESRIIRFQLLVEWCGNKIDREEAEQFATEYRQLYLDLRTPVEGASELLSHLRQSVKIGIVTNNFVQEQRDKLLCCGLNHLIDFMVTSEEVGVPKPEPEIFHAALDVAGCKAHQAVMVGDVWETDIIGATRVGIRGVWFNRLGLSCPDTSLAAEIRSLIPAREVADKILSAPIPQHIDAIRSHR</sequence>
<reference evidence="5" key="1">
    <citation type="journal article" date="2010" name="Stand. Genomic Sci.">
        <title>Complete genome sequence of 'Thermobaculum terrenum' type strain (YNP1).</title>
        <authorList>
            <person name="Kiss H."/>
            <person name="Cleland D."/>
            <person name="Lapidus A."/>
            <person name="Lucas S."/>
            <person name="Glavina Del Rio T."/>
            <person name="Nolan M."/>
            <person name="Tice H."/>
            <person name="Han C."/>
            <person name="Goodwin L."/>
            <person name="Pitluck S."/>
            <person name="Liolios K."/>
            <person name="Ivanova N."/>
            <person name="Mavromatis K."/>
            <person name="Ovchinnikova G."/>
            <person name="Pati A."/>
            <person name="Chen A."/>
            <person name="Palaniappan K."/>
            <person name="Land M."/>
            <person name="Hauser L."/>
            <person name="Chang Y."/>
            <person name="Jeffries C."/>
            <person name="Lu M."/>
            <person name="Brettin T."/>
            <person name="Detter J."/>
            <person name="Goker M."/>
            <person name="Tindall B."/>
            <person name="Beck B."/>
            <person name="McDermott T."/>
            <person name="Woyke T."/>
            <person name="Bristow J."/>
            <person name="Eisen J."/>
            <person name="Markowitz V."/>
            <person name="Hugenholtz P."/>
            <person name="Kyrpides N."/>
            <person name="Klenk H."/>
            <person name="Cheng J."/>
        </authorList>
    </citation>
    <scope>NUCLEOTIDE SEQUENCE [LARGE SCALE GENOMIC DNA]</scope>
    <source>
        <strain evidence="5">ATCC BAA-798 / YNP1</strain>
    </source>
</reference>
<dbReference type="KEGG" id="ttr:Tter_1476"/>
<dbReference type="GO" id="GO:0044281">
    <property type="term" value="P:small molecule metabolic process"/>
    <property type="evidence" value="ECO:0007669"/>
    <property type="project" value="UniProtKB-ARBA"/>
</dbReference>
<dbReference type="AlphaFoldDB" id="D1CC67"/>
<keyword evidence="3" id="KW-0460">Magnesium</keyword>
<evidence type="ECO:0000256" key="1">
    <source>
        <dbReference type="ARBA" id="ARBA00001946"/>
    </source>
</evidence>
<evidence type="ECO:0000313" key="4">
    <source>
        <dbReference type="EMBL" id="ACZ42382.1"/>
    </source>
</evidence>
<dbReference type="InterPro" id="IPR036412">
    <property type="entry name" value="HAD-like_sf"/>
</dbReference>
<dbReference type="InterPro" id="IPR006439">
    <property type="entry name" value="HAD-SF_hydro_IA"/>
</dbReference>
<dbReference type="Pfam" id="PF00702">
    <property type="entry name" value="Hydrolase"/>
    <property type="match status" value="1"/>
</dbReference>
<proteinExistence type="predicted"/>
<dbReference type="HOGENOM" id="CLU_045011_8_1_0"/>
<comment type="cofactor">
    <cofactor evidence="1">
        <name>Mg(2+)</name>
        <dbReference type="ChEBI" id="CHEBI:18420"/>
    </cofactor>
</comment>
<dbReference type="InterPro" id="IPR051400">
    <property type="entry name" value="HAD-like_hydrolase"/>
</dbReference>
<dbReference type="SUPFAM" id="SSF56784">
    <property type="entry name" value="HAD-like"/>
    <property type="match status" value="1"/>
</dbReference>
<gene>
    <name evidence="4" type="ordered locus">Tter_1476</name>
</gene>
<dbReference type="PANTHER" id="PTHR46470">
    <property type="entry name" value="N-ACYLNEURAMINATE-9-PHOSPHATASE"/>
    <property type="match status" value="1"/>
</dbReference>